<feature type="domain" description="Smf/DprA SLOG" evidence="3">
    <location>
        <begin position="78"/>
        <end position="287"/>
    </location>
</feature>
<dbReference type="Gene3D" id="1.10.10.10">
    <property type="entry name" value="Winged helix-like DNA-binding domain superfamily/Winged helix DNA-binding domain"/>
    <property type="match status" value="1"/>
</dbReference>
<reference evidence="5" key="1">
    <citation type="submission" date="2020-10" db="EMBL/GenBank/DDBJ databases">
        <authorList>
            <person name="Gilroy R."/>
        </authorList>
    </citation>
    <scope>NUCLEOTIDE SEQUENCE</scope>
    <source>
        <strain evidence="5">ChiGjej2B2-12916</strain>
    </source>
</reference>
<organism evidence="5 6">
    <name type="scientific">Candidatus Enterenecus faecium</name>
    <dbReference type="NCBI Taxonomy" id="2840780"/>
    <lineage>
        <taxon>Bacteria</taxon>
        <taxon>Bacillati</taxon>
        <taxon>Bacillota</taxon>
        <taxon>Clostridia</taxon>
        <taxon>Eubacteriales</taxon>
        <taxon>Candidatus Enterenecus</taxon>
    </lineage>
</organism>
<comment type="caution">
    <text evidence="5">The sequence shown here is derived from an EMBL/GenBank/DDBJ whole genome shotgun (WGS) entry which is preliminary data.</text>
</comment>
<proteinExistence type="inferred from homology"/>
<gene>
    <name evidence="5" type="primary">dprA</name>
    <name evidence="5" type="ORF">IAD31_07145</name>
</gene>
<evidence type="ECO:0000259" key="3">
    <source>
        <dbReference type="Pfam" id="PF02481"/>
    </source>
</evidence>
<accession>A0A9D1CGU5</accession>
<dbReference type="GO" id="GO:0009294">
    <property type="term" value="P:DNA-mediated transformation"/>
    <property type="evidence" value="ECO:0007669"/>
    <property type="project" value="InterPro"/>
</dbReference>
<comment type="similarity">
    <text evidence="1">Belongs to the DprA/Smf family.</text>
</comment>
<dbReference type="Pfam" id="PF02481">
    <property type="entry name" value="DNA_processg_A"/>
    <property type="match status" value="1"/>
</dbReference>
<dbReference type="Gene3D" id="3.40.50.450">
    <property type="match status" value="1"/>
</dbReference>
<evidence type="ECO:0000313" key="5">
    <source>
        <dbReference type="EMBL" id="HIQ61356.1"/>
    </source>
</evidence>
<dbReference type="NCBIfam" id="TIGR00732">
    <property type="entry name" value="dprA"/>
    <property type="match status" value="1"/>
</dbReference>
<evidence type="ECO:0000313" key="6">
    <source>
        <dbReference type="Proteomes" id="UP000886879"/>
    </source>
</evidence>
<dbReference type="InterPro" id="IPR041614">
    <property type="entry name" value="DprA_WH"/>
</dbReference>
<evidence type="ECO:0000259" key="4">
    <source>
        <dbReference type="Pfam" id="PF17782"/>
    </source>
</evidence>
<evidence type="ECO:0000256" key="2">
    <source>
        <dbReference type="SAM" id="MobiDB-lite"/>
    </source>
</evidence>
<protein>
    <submittedName>
        <fullName evidence="5">DNA-protecting protein DprA</fullName>
    </submittedName>
</protein>
<feature type="domain" description="DprA winged helix" evidence="4">
    <location>
        <begin position="351"/>
        <end position="400"/>
    </location>
</feature>
<dbReference type="InterPro" id="IPR036388">
    <property type="entry name" value="WH-like_DNA-bd_sf"/>
</dbReference>
<reference evidence="5" key="2">
    <citation type="journal article" date="2021" name="PeerJ">
        <title>Extensive microbial diversity within the chicken gut microbiome revealed by metagenomics and culture.</title>
        <authorList>
            <person name="Gilroy R."/>
            <person name="Ravi A."/>
            <person name="Getino M."/>
            <person name="Pursley I."/>
            <person name="Horton D.L."/>
            <person name="Alikhan N.F."/>
            <person name="Baker D."/>
            <person name="Gharbi K."/>
            <person name="Hall N."/>
            <person name="Watson M."/>
            <person name="Adriaenssens E.M."/>
            <person name="Foster-Nyarko E."/>
            <person name="Jarju S."/>
            <person name="Secka A."/>
            <person name="Antonio M."/>
            <person name="Oren A."/>
            <person name="Chaudhuri R.R."/>
            <person name="La Ragione R."/>
            <person name="Hildebrand F."/>
            <person name="Pallen M.J."/>
        </authorList>
    </citation>
    <scope>NUCLEOTIDE SEQUENCE</scope>
    <source>
        <strain evidence="5">ChiGjej2B2-12916</strain>
    </source>
</reference>
<dbReference type="InterPro" id="IPR003488">
    <property type="entry name" value="DprA"/>
</dbReference>
<dbReference type="PANTHER" id="PTHR43022">
    <property type="entry name" value="PROTEIN SMF"/>
    <property type="match status" value="1"/>
</dbReference>
<dbReference type="AlphaFoldDB" id="A0A9D1CGU5"/>
<feature type="region of interest" description="Disordered" evidence="2">
    <location>
        <begin position="316"/>
        <end position="336"/>
    </location>
</feature>
<dbReference type="EMBL" id="DVFO01000073">
    <property type="protein sequence ID" value="HIQ61356.1"/>
    <property type="molecule type" value="Genomic_DNA"/>
</dbReference>
<evidence type="ECO:0000256" key="1">
    <source>
        <dbReference type="ARBA" id="ARBA00006525"/>
    </source>
</evidence>
<name>A0A9D1CGU5_9FIRM</name>
<dbReference type="Proteomes" id="UP000886879">
    <property type="component" value="Unassembled WGS sequence"/>
</dbReference>
<sequence length="414" mass="45321">MSHLKYWVWLSTRRGLAGVTMQRVLDHFGGPERVYYAHAKDVDELTGLSGLARSSLKDKSMREVERILDRCDQLGIRVMTRQDAVYPQRLENIPQPPLVLYAKGRPISLDDQVAIAMVGTRSCTPYGERVAGKLAMELTHGGAMVVSGMAQGIDAASIRGALMAGGTVVSVLAGGLDVIYPRYHRFLYEDVAASGLLLSEYPPGTEHKGSHFPVRNRIISGLSLGVLVVESPRRGGALITASHALDQNRDVYAVPGAIDAPASEGTNRLIQEGAAKLVTCGEDILCEWRDRFPEKLGVQPPLNPQVVEQRLQQLEQAQPAPVSPKTAPAVEKEVDNPESMEYIDWKECRKNLTDDEQVVLLALQEGAKGADGLVEHTQRSARQVLAALTMLQLQGYVAQGKDKRFRAAVKLKME</sequence>
<dbReference type="PANTHER" id="PTHR43022:SF1">
    <property type="entry name" value="PROTEIN SMF"/>
    <property type="match status" value="1"/>
</dbReference>
<dbReference type="InterPro" id="IPR057666">
    <property type="entry name" value="DrpA_SLOG"/>
</dbReference>
<dbReference type="Pfam" id="PF17782">
    <property type="entry name" value="WHD_DprA"/>
    <property type="match status" value="1"/>
</dbReference>
<dbReference type="SUPFAM" id="SSF102405">
    <property type="entry name" value="MCP/YpsA-like"/>
    <property type="match status" value="1"/>
</dbReference>